<dbReference type="AlphaFoldDB" id="A0A9P6JGM0"/>
<dbReference type="EMBL" id="JAAAHW010004717">
    <property type="protein sequence ID" value="KAF9972070.1"/>
    <property type="molecule type" value="Genomic_DNA"/>
</dbReference>
<evidence type="ECO:0000256" key="1">
    <source>
        <dbReference type="SAM" id="MobiDB-lite"/>
    </source>
</evidence>
<sequence>NLIDIPSTLQLERLQRQEAQTRSNEYTIALSTVKLPQQTLRKLTGMTSFNPSSTDLPGLNVVLETMGPGGGCGGKERTSTSSGSSIKAPSVREVLDRATRR</sequence>
<evidence type="ECO:0000313" key="2">
    <source>
        <dbReference type="EMBL" id="KAF9972070.1"/>
    </source>
</evidence>
<dbReference type="Proteomes" id="UP000749646">
    <property type="component" value="Unassembled WGS sequence"/>
</dbReference>
<organism evidence="2 3">
    <name type="scientific">Modicella reniformis</name>
    <dbReference type="NCBI Taxonomy" id="1440133"/>
    <lineage>
        <taxon>Eukaryota</taxon>
        <taxon>Fungi</taxon>
        <taxon>Fungi incertae sedis</taxon>
        <taxon>Mucoromycota</taxon>
        <taxon>Mortierellomycotina</taxon>
        <taxon>Mortierellomycetes</taxon>
        <taxon>Mortierellales</taxon>
        <taxon>Mortierellaceae</taxon>
        <taxon>Modicella</taxon>
    </lineage>
</organism>
<name>A0A9P6JGM0_9FUNG</name>
<reference evidence="2" key="1">
    <citation type="journal article" date="2020" name="Fungal Divers.">
        <title>Resolving the Mortierellaceae phylogeny through synthesis of multi-gene phylogenetics and phylogenomics.</title>
        <authorList>
            <person name="Vandepol N."/>
            <person name="Liber J."/>
            <person name="Desiro A."/>
            <person name="Na H."/>
            <person name="Kennedy M."/>
            <person name="Barry K."/>
            <person name="Grigoriev I.V."/>
            <person name="Miller A.N."/>
            <person name="O'Donnell K."/>
            <person name="Stajich J.E."/>
            <person name="Bonito G."/>
        </authorList>
    </citation>
    <scope>NUCLEOTIDE SEQUENCE</scope>
    <source>
        <strain evidence="2">MES-2147</strain>
    </source>
</reference>
<dbReference type="OrthoDB" id="5562028at2759"/>
<feature type="non-terminal residue" evidence="2">
    <location>
        <position position="1"/>
    </location>
</feature>
<proteinExistence type="predicted"/>
<comment type="caution">
    <text evidence="2">The sequence shown here is derived from an EMBL/GenBank/DDBJ whole genome shotgun (WGS) entry which is preliminary data.</text>
</comment>
<gene>
    <name evidence="2" type="ORF">BGZ65_010034</name>
</gene>
<accession>A0A9P6JGM0</accession>
<keyword evidence="3" id="KW-1185">Reference proteome</keyword>
<protein>
    <submittedName>
        <fullName evidence="2">Uncharacterized protein</fullName>
    </submittedName>
</protein>
<feature type="non-terminal residue" evidence="2">
    <location>
        <position position="101"/>
    </location>
</feature>
<evidence type="ECO:0000313" key="3">
    <source>
        <dbReference type="Proteomes" id="UP000749646"/>
    </source>
</evidence>
<feature type="region of interest" description="Disordered" evidence="1">
    <location>
        <begin position="64"/>
        <end position="101"/>
    </location>
</feature>